<dbReference type="AlphaFoldDB" id="A0ABD3N4G8"/>
<dbReference type="SUPFAM" id="SSF53383">
    <property type="entry name" value="PLP-dependent transferases"/>
    <property type="match status" value="1"/>
</dbReference>
<dbReference type="InterPro" id="IPR015421">
    <property type="entry name" value="PyrdxlP-dep_Trfase_major"/>
</dbReference>
<dbReference type="Proteomes" id="UP001530315">
    <property type="component" value="Unassembled WGS sequence"/>
</dbReference>
<reference evidence="3 4" key="1">
    <citation type="submission" date="2024-10" db="EMBL/GenBank/DDBJ databases">
        <title>Updated reference genomes for cyclostephanoid diatoms.</title>
        <authorList>
            <person name="Roberts W.R."/>
            <person name="Alverson A.J."/>
        </authorList>
    </citation>
    <scope>NUCLEOTIDE SEQUENCE [LARGE SCALE GENOMIC DNA]</scope>
    <source>
        <strain evidence="3 4">AJA276-08</strain>
    </source>
</reference>
<dbReference type="Gene3D" id="3.40.640.10">
    <property type="entry name" value="Type I PLP-dependent aspartate aminotransferase-like (Major domain)"/>
    <property type="match status" value="1"/>
</dbReference>
<dbReference type="InterPro" id="IPR015424">
    <property type="entry name" value="PyrdxlP-dep_Trfase"/>
</dbReference>
<feature type="region of interest" description="Disordered" evidence="1">
    <location>
        <begin position="244"/>
        <end position="268"/>
    </location>
</feature>
<keyword evidence="4" id="KW-1185">Reference proteome</keyword>
<dbReference type="PANTHER" id="PTHR43586">
    <property type="entry name" value="CYSTEINE DESULFURASE"/>
    <property type="match status" value="1"/>
</dbReference>
<accession>A0ABD3N4G8</accession>
<dbReference type="InterPro" id="IPR000192">
    <property type="entry name" value="Aminotrans_V_dom"/>
</dbReference>
<gene>
    <name evidence="3" type="ORF">ACHAW5_008935</name>
</gene>
<name>A0ABD3N4G8_9STRA</name>
<proteinExistence type="predicted"/>
<dbReference type="Pfam" id="PF00266">
    <property type="entry name" value="Aminotran_5"/>
    <property type="match status" value="1"/>
</dbReference>
<evidence type="ECO:0000256" key="1">
    <source>
        <dbReference type="SAM" id="MobiDB-lite"/>
    </source>
</evidence>
<dbReference type="InterPro" id="IPR015422">
    <property type="entry name" value="PyrdxlP-dep_Trfase_small"/>
</dbReference>
<sequence>MRKRAKEEESVSFDPSVHITNCCANSHDKMKFTGEICVDLEMMPSHRPRCRDHRGIHSLCHIDSNESHNDIEIIENASIIFKDCNHKDGVSSSYSSSVSTPLPLGEYLPSISASVASLASSFGPFLRGGEANRGFEYLGLDFILSSVDQEGEGEEISDYNDDGQRDDDEYGGISWSNSNNNRRNKSSTTELRPYRRLPVAYLLEANAPPSQDTATGLPHAEALHDEVIKDLLRMWVLPNIVADQSQSTGNDDDGDGVPTSHSHCRRHSGGWRCVYTPPESTTAATASDLRAKSLILPSKAAILNRIRWALFENRASKVYEMMWNKINDSKSKVSALSTSLSPSALLPGGEDSNTHEHGKDVTLADQFCESSSSGEKEASSFSLSCHHADEFVSYVRSQFPYYSTASAANNVNNTTRISPRSSSSSSSSATTATNTNAIFFESGGGAQIPHFVANAVASSLSYRDRSVIGRNLEKEARLALSSLLVNNINTSTTLFQRHMLHPSYKNDDDFVTDDDNHVVIMGSNASSLLDLLARRINKSGILCQEDEIVISSENHLANITPWLDLAATIAGGVKVKWWTVVANPTATSATAKKSDYRTTYQDNCATESCILSDLVTERTRIVAISHVSNVLGTERDIPAICTLVHRITKGRGHVVVDGVAAAPHLLSSKVINATKIGEQVTPDWYIVSLHKLFGPHLGCMIGKRSAVEQMTTHSVNDTVCNEEKGVKLSSEILAKSWECGTINYEACSGAVALLRYVEKIGIKAYESFHISCSSQQTSNQITSESSDVLTSSSLYMNIASRCIQYVEDRLICRLLGYFQSCTPLVRIIQDAGKMKVTHDPNGIINLRRIPIVCFVHANISSQAIVEHCRYHGVVCRACKFLSTDRLWDELLIGDDVVRFSLAHYNTLDEIDQSVRILEMLEGWY</sequence>
<evidence type="ECO:0000313" key="3">
    <source>
        <dbReference type="EMBL" id="KAL3769116.1"/>
    </source>
</evidence>
<protein>
    <recommendedName>
        <fullName evidence="2">Aminotransferase class V domain-containing protein</fullName>
    </recommendedName>
</protein>
<evidence type="ECO:0000313" key="4">
    <source>
        <dbReference type="Proteomes" id="UP001530315"/>
    </source>
</evidence>
<feature type="domain" description="Aminotransferase class V" evidence="2">
    <location>
        <begin position="510"/>
        <end position="773"/>
    </location>
</feature>
<feature type="region of interest" description="Disordered" evidence="1">
    <location>
        <begin position="151"/>
        <end position="190"/>
    </location>
</feature>
<feature type="compositionally biased region" description="Acidic residues" evidence="1">
    <location>
        <begin position="151"/>
        <end position="170"/>
    </location>
</feature>
<organism evidence="3 4">
    <name type="scientific">Stephanodiscus triporus</name>
    <dbReference type="NCBI Taxonomy" id="2934178"/>
    <lineage>
        <taxon>Eukaryota</taxon>
        <taxon>Sar</taxon>
        <taxon>Stramenopiles</taxon>
        <taxon>Ochrophyta</taxon>
        <taxon>Bacillariophyta</taxon>
        <taxon>Coscinodiscophyceae</taxon>
        <taxon>Thalassiosirophycidae</taxon>
        <taxon>Stephanodiscales</taxon>
        <taxon>Stephanodiscaceae</taxon>
        <taxon>Stephanodiscus</taxon>
    </lineage>
</organism>
<dbReference type="EMBL" id="JALLAZ020001664">
    <property type="protein sequence ID" value="KAL3769116.1"/>
    <property type="molecule type" value="Genomic_DNA"/>
</dbReference>
<evidence type="ECO:0000259" key="2">
    <source>
        <dbReference type="Pfam" id="PF00266"/>
    </source>
</evidence>
<dbReference type="PANTHER" id="PTHR43586:SF21">
    <property type="entry name" value="PYRIDOXAL PHOSPHATE (PLP)-DEPENDENT ASPARTATE AMINOTRANSFERASE SUPERFAMILY"/>
    <property type="match status" value="1"/>
</dbReference>
<comment type="caution">
    <text evidence="3">The sequence shown here is derived from an EMBL/GenBank/DDBJ whole genome shotgun (WGS) entry which is preliminary data.</text>
</comment>
<dbReference type="Gene3D" id="3.90.1150.10">
    <property type="entry name" value="Aspartate Aminotransferase, domain 1"/>
    <property type="match status" value="1"/>
</dbReference>